<reference evidence="1" key="1">
    <citation type="journal article" date="2010" name="Stand. Genomic Sci.">
        <title>Complete genome sequence of Conexibacter woesei type strain (ID131577).</title>
        <authorList>
            <person name="Pukall R."/>
            <person name="Lapidus A."/>
            <person name="Glavina Del Rio T."/>
            <person name="Copeland A."/>
            <person name="Tice H."/>
            <person name="Cheng J.-F."/>
            <person name="Lucas S."/>
            <person name="Chen F."/>
            <person name="Nolan M."/>
            <person name="Bruce D."/>
            <person name="Goodwin L."/>
            <person name="Pitluck S."/>
            <person name="Mavromatis K."/>
            <person name="Ivanova N."/>
            <person name="Ovchinnikova G."/>
            <person name="Pati A."/>
            <person name="Chen A."/>
            <person name="Palaniappan K."/>
            <person name="Land M."/>
            <person name="Hauser L."/>
            <person name="Chang Y.-J."/>
            <person name="Jeffries C.D."/>
            <person name="Chain P."/>
            <person name="Meincke L."/>
            <person name="Sims D."/>
            <person name="Brettin T."/>
            <person name="Detter J.C."/>
            <person name="Rohde M."/>
            <person name="Goeker M."/>
            <person name="Bristow J."/>
            <person name="Eisen J.A."/>
            <person name="Markowitz V."/>
            <person name="Kyrpides N.C."/>
            <person name="Klenk H.-P."/>
            <person name="Hugenholtz P."/>
        </authorList>
    </citation>
    <scope>NUCLEOTIDE SEQUENCE [LARGE SCALE GENOMIC DNA]</scope>
    <source>
        <strain evidence="1">DSM 14684</strain>
    </source>
</reference>
<proteinExistence type="predicted"/>
<dbReference type="RefSeq" id="WP_012935102.1">
    <property type="nucleotide sequence ID" value="NC_013739.1"/>
</dbReference>
<dbReference type="AlphaFoldDB" id="D3F188"/>
<dbReference type="eggNOG" id="ENOG5032VGH">
    <property type="taxonomic scope" value="Bacteria"/>
</dbReference>
<sequence precursor="true">MWAAHRGRVIASALALAVIVGVGVYGTLSVLTDTTSNTGNTFAAGTIVITDDDAGSAAFAIDGMRPGDSATRCINVVNAGTLTFSNVAFSGAPGGNGLADALTVDVDRGTGATGGPTASCSGFAADTPDIVTGRLSGFPTIAAPIDDPADWTPGARKSYRLVVALPTSASNSAQGRTATLDLRWDATS</sequence>
<dbReference type="OrthoDB" id="3826640at2"/>
<dbReference type="Pfam" id="PF12389">
    <property type="entry name" value="Peptidase_M73"/>
    <property type="match status" value="1"/>
</dbReference>
<dbReference type="STRING" id="469383.Cwoe_3634"/>
<evidence type="ECO:0000313" key="2">
    <source>
        <dbReference type="Proteomes" id="UP000008229"/>
    </source>
</evidence>
<dbReference type="Proteomes" id="UP000008229">
    <property type="component" value="Chromosome"/>
</dbReference>
<keyword evidence="2" id="KW-1185">Reference proteome</keyword>
<dbReference type="EMBL" id="CP001854">
    <property type="protein sequence ID" value="ADB52051.1"/>
    <property type="molecule type" value="Genomic_DNA"/>
</dbReference>
<name>D3F188_CONWI</name>
<evidence type="ECO:0008006" key="3">
    <source>
        <dbReference type="Google" id="ProtNLM"/>
    </source>
</evidence>
<dbReference type="KEGG" id="cwo:Cwoe_3634"/>
<organism evidence="1 2">
    <name type="scientific">Conexibacter woesei (strain DSM 14684 / CCUG 47730 / CIP 108061 / JCM 11494 / NBRC 100937 / ID131577)</name>
    <dbReference type="NCBI Taxonomy" id="469383"/>
    <lineage>
        <taxon>Bacteria</taxon>
        <taxon>Bacillati</taxon>
        <taxon>Actinomycetota</taxon>
        <taxon>Thermoleophilia</taxon>
        <taxon>Solirubrobacterales</taxon>
        <taxon>Conexibacteraceae</taxon>
        <taxon>Conexibacter</taxon>
    </lineage>
</organism>
<gene>
    <name evidence="1" type="ordered locus">Cwoe_3634</name>
</gene>
<dbReference type="HOGENOM" id="CLU_1438853_0_0_11"/>
<dbReference type="InterPro" id="IPR022121">
    <property type="entry name" value="Peptidase_M73_camelysin"/>
</dbReference>
<evidence type="ECO:0000313" key="1">
    <source>
        <dbReference type="EMBL" id="ADB52051.1"/>
    </source>
</evidence>
<protein>
    <recommendedName>
        <fullName evidence="3">Camelysin metallo-endopeptidase</fullName>
    </recommendedName>
</protein>
<accession>D3F188</accession>